<keyword evidence="4" id="KW-1185">Reference proteome</keyword>
<dbReference type="PANTHER" id="PTHR46428:SF1">
    <property type="entry name" value="KELCH DOMAIN-CONTAINING PROTEIN 10"/>
    <property type="match status" value="1"/>
</dbReference>
<gene>
    <name evidence="3" type="ORF">NQ317_015903</name>
</gene>
<sequence>MYMELPKSKGSSSKPYGGAMQGEIYERVRARTIMNVFQMFWLPSKKTFLYNIYGYFQNVQQRNKTEVPYAFKAFQYERIIPNPSSRIPFPRSGHRIGADSSNFYSFGGYNPLVRDEVEHHEDDEFWVQSYPLFQELWKFNFA</sequence>
<evidence type="ECO:0000256" key="1">
    <source>
        <dbReference type="ARBA" id="ARBA00022441"/>
    </source>
</evidence>
<protein>
    <submittedName>
        <fullName evidence="3">Uncharacterized protein</fullName>
    </submittedName>
</protein>
<dbReference type="PANTHER" id="PTHR46428">
    <property type="entry name" value="KELCH DOMAIN-CONTAINING PROTEIN 10"/>
    <property type="match status" value="1"/>
</dbReference>
<accession>A0ABQ9JCG2</accession>
<evidence type="ECO:0000313" key="3">
    <source>
        <dbReference type="EMBL" id="KAJ8975865.1"/>
    </source>
</evidence>
<name>A0ABQ9JCG2_9CUCU</name>
<keyword evidence="1" id="KW-0880">Kelch repeat</keyword>
<dbReference type="Proteomes" id="UP001162164">
    <property type="component" value="Unassembled WGS sequence"/>
</dbReference>
<organism evidence="3 4">
    <name type="scientific">Molorchus minor</name>
    <dbReference type="NCBI Taxonomy" id="1323400"/>
    <lineage>
        <taxon>Eukaryota</taxon>
        <taxon>Metazoa</taxon>
        <taxon>Ecdysozoa</taxon>
        <taxon>Arthropoda</taxon>
        <taxon>Hexapoda</taxon>
        <taxon>Insecta</taxon>
        <taxon>Pterygota</taxon>
        <taxon>Neoptera</taxon>
        <taxon>Endopterygota</taxon>
        <taxon>Coleoptera</taxon>
        <taxon>Polyphaga</taxon>
        <taxon>Cucujiformia</taxon>
        <taxon>Chrysomeloidea</taxon>
        <taxon>Cerambycidae</taxon>
        <taxon>Lamiinae</taxon>
        <taxon>Monochamini</taxon>
        <taxon>Molorchus</taxon>
    </lineage>
</organism>
<dbReference type="EMBL" id="JAPWTJ010000754">
    <property type="protein sequence ID" value="KAJ8975865.1"/>
    <property type="molecule type" value="Genomic_DNA"/>
</dbReference>
<evidence type="ECO:0000256" key="2">
    <source>
        <dbReference type="ARBA" id="ARBA00022737"/>
    </source>
</evidence>
<comment type="caution">
    <text evidence="3">The sequence shown here is derived from an EMBL/GenBank/DDBJ whole genome shotgun (WGS) entry which is preliminary data.</text>
</comment>
<dbReference type="InterPro" id="IPR052125">
    <property type="entry name" value="KLHDC10"/>
</dbReference>
<reference evidence="3" key="1">
    <citation type="journal article" date="2023" name="Insect Mol. Biol.">
        <title>Genome sequencing provides insights into the evolution of gene families encoding plant cell wall-degrading enzymes in longhorned beetles.</title>
        <authorList>
            <person name="Shin N.R."/>
            <person name="Okamura Y."/>
            <person name="Kirsch R."/>
            <person name="Pauchet Y."/>
        </authorList>
    </citation>
    <scope>NUCLEOTIDE SEQUENCE</scope>
    <source>
        <strain evidence="3">MMC_N1</strain>
    </source>
</reference>
<keyword evidence="2" id="KW-0677">Repeat</keyword>
<proteinExistence type="predicted"/>
<evidence type="ECO:0000313" key="4">
    <source>
        <dbReference type="Proteomes" id="UP001162164"/>
    </source>
</evidence>